<dbReference type="SUPFAM" id="SSF56601">
    <property type="entry name" value="beta-lactamase/transpeptidase-like"/>
    <property type="match status" value="1"/>
</dbReference>
<organism evidence="3 4">
    <name type="scientific">Nocardia ninae NBRC 108245</name>
    <dbReference type="NCBI Taxonomy" id="1210091"/>
    <lineage>
        <taxon>Bacteria</taxon>
        <taxon>Bacillati</taxon>
        <taxon>Actinomycetota</taxon>
        <taxon>Actinomycetes</taxon>
        <taxon>Mycobacteriales</taxon>
        <taxon>Nocardiaceae</taxon>
        <taxon>Nocardia</taxon>
    </lineage>
</organism>
<proteinExistence type="predicted"/>
<evidence type="ECO:0000259" key="2">
    <source>
        <dbReference type="Pfam" id="PF00144"/>
    </source>
</evidence>
<keyword evidence="1" id="KW-0732">Signal</keyword>
<dbReference type="GO" id="GO:0016787">
    <property type="term" value="F:hydrolase activity"/>
    <property type="evidence" value="ECO:0007669"/>
    <property type="project" value="UniProtKB-KW"/>
</dbReference>
<keyword evidence="4" id="KW-1185">Reference proteome</keyword>
<evidence type="ECO:0000256" key="1">
    <source>
        <dbReference type="SAM" id="SignalP"/>
    </source>
</evidence>
<dbReference type="AlphaFoldDB" id="A0A511MMC0"/>
<gene>
    <name evidence="3" type="ORF">NN4_58370</name>
</gene>
<dbReference type="Gene3D" id="3.40.710.10">
    <property type="entry name" value="DD-peptidase/beta-lactamase superfamily"/>
    <property type="match status" value="1"/>
</dbReference>
<keyword evidence="3" id="KW-0378">Hydrolase</keyword>
<dbReference type="PANTHER" id="PTHR46825">
    <property type="entry name" value="D-ALANYL-D-ALANINE-CARBOXYPEPTIDASE/ENDOPEPTIDASE AMPH"/>
    <property type="match status" value="1"/>
</dbReference>
<feature type="chain" id="PRO_5039430435" evidence="1">
    <location>
        <begin position="18"/>
        <end position="376"/>
    </location>
</feature>
<name>A0A511MMC0_9NOCA</name>
<dbReference type="RefSeq" id="WP_147138058.1">
    <property type="nucleotide sequence ID" value="NZ_BJXA01000049.1"/>
</dbReference>
<protein>
    <submittedName>
        <fullName evidence="3">Serine hydrolase</fullName>
    </submittedName>
</protein>
<evidence type="ECO:0000313" key="3">
    <source>
        <dbReference type="EMBL" id="GEM41318.1"/>
    </source>
</evidence>
<dbReference type="PROSITE" id="PS51257">
    <property type="entry name" value="PROKAR_LIPOPROTEIN"/>
    <property type="match status" value="1"/>
</dbReference>
<feature type="signal peptide" evidence="1">
    <location>
        <begin position="1"/>
        <end position="17"/>
    </location>
</feature>
<dbReference type="OrthoDB" id="3174977at2"/>
<feature type="domain" description="Beta-lactamase-related" evidence="2">
    <location>
        <begin position="44"/>
        <end position="361"/>
    </location>
</feature>
<dbReference type="Proteomes" id="UP000321424">
    <property type="component" value="Unassembled WGS sequence"/>
</dbReference>
<evidence type="ECO:0000313" key="4">
    <source>
        <dbReference type="Proteomes" id="UP000321424"/>
    </source>
</evidence>
<dbReference type="InterPro" id="IPR012338">
    <property type="entry name" value="Beta-lactam/transpept-like"/>
</dbReference>
<sequence length="376" mass="39694">MRCAPIIVAISAVALLAGCTSESKPENASGAVPDNKIRAVQADIDSIVASGVTGAIATVTDNGKTVVLTSGVADIDTGAKIPTEPAQHVRVGSIAKTFVSAIVLQLVAEDKVRLDEPVDTYLPGLLRGEGIDGRVITVRQILRHQSGLPEVAADPRVDEYRAALENRIMTPAEGMAIALQRPADFAPGARYEYNNTNYYVAAMLIEKVTGAPYVDELNRRILQPQGLADTYLPAAGDHEIRSPHPKGYGVVDGKMTDVSRIEPSVPWAAGGLVSTGADLNRFYSALAAGRVVPEVQLREMRDGVLMDAETQMHYGLGLGSLKLSCGAEYLGHSGGIYGFVSLSGATTEGRAVTYTFTKDPDAMPDLVGLLGHALCP</sequence>
<dbReference type="InterPro" id="IPR050491">
    <property type="entry name" value="AmpC-like"/>
</dbReference>
<dbReference type="Pfam" id="PF00144">
    <property type="entry name" value="Beta-lactamase"/>
    <property type="match status" value="1"/>
</dbReference>
<dbReference type="InterPro" id="IPR001466">
    <property type="entry name" value="Beta-lactam-related"/>
</dbReference>
<dbReference type="EMBL" id="BJXA01000049">
    <property type="protein sequence ID" value="GEM41318.1"/>
    <property type="molecule type" value="Genomic_DNA"/>
</dbReference>
<comment type="caution">
    <text evidence="3">The sequence shown here is derived from an EMBL/GenBank/DDBJ whole genome shotgun (WGS) entry which is preliminary data.</text>
</comment>
<dbReference type="PANTHER" id="PTHR46825:SF7">
    <property type="entry name" value="D-ALANYL-D-ALANINE CARBOXYPEPTIDASE"/>
    <property type="match status" value="1"/>
</dbReference>
<accession>A0A511MMC0</accession>
<reference evidence="3 4" key="1">
    <citation type="submission" date="2019-07" db="EMBL/GenBank/DDBJ databases">
        <title>Whole genome shotgun sequence of Nocardia ninae NBRC 108245.</title>
        <authorList>
            <person name="Hosoyama A."/>
            <person name="Uohara A."/>
            <person name="Ohji S."/>
            <person name="Ichikawa N."/>
        </authorList>
    </citation>
    <scope>NUCLEOTIDE SEQUENCE [LARGE SCALE GENOMIC DNA]</scope>
    <source>
        <strain evidence="3 4">NBRC 108245</strain>
    </source>
</reference>